<evidence type="ECO:0000256" key="10">
    <source>
        <dbReference type="ARBA" id="ARBA00023065"/>
    </source>
</evidence>
<organism evidence="20 21">
    <name type="scientific">Basidiobolus ranarum</name>
    <dbReference type="NCBI Taxonomy" id="34480"/>
    <lineage>
        <taxon>Eukaryota</taxon>
        <taxon>Fungi</taxon>
        <taxon>Fungi incertae sedis</taxon>
        <taxon>Zoopagomycota</taxon>
        <taxon>Entomophthoromycotina</taxon>
        <taxon>Basidiobolomycetes</taxon>
        <taxon>Basidiobolales</taxon>
        <taxon>Basidiobolaceae</taxon>
        <taxon>Basidiobolus</taxon>
    </lineage>
</organism>
<keyword evidence="12 18" id="KW-0472">Membrane</keyword>
<evidence type="ECO:0000256" key="9">
    <source>
        <dbReference type="ARBA" id="ARBA00022989"/>
    </source>
</evidence>
<evidence type="ECO:0000313" key="21">
    <source>
        <dbReference type="Proteomes" id="UP001479436"/>
    </source>
</evidence>
<comment type="similarity">
    <text evidence="2">Belongs to the MCU (TC 1.A.77) family.</text>
</comment>
<reference evidence="20 21" key="1">
    <citation type="submission" date="2023-04" db="EMBL/GenBank/DDBJ databases">
        <title>Genome of Basidiobolus ranarum AG-B5.</title>
        <authorList>
            <person name="Stajich J.E."/>
            <person name="Carter-House D."/>
            <person name="Gryganskyi A."/>
        </authorList>
    </citation>
    <scope>NUCLEOTIDE SEQUENCE [LARGE SCALE GENOMIC DNA]</scope>
    <source>
        <strain evidence="20 21">AG-B5</strain>
    </source>
</reference>
<evidence type="ECO:0000256" key="7">
    <source>
        <dbReference type="ARBA" id="ARBA00022792"/>
    </source>
</evidence>
<keyword evidence="10" id="KW-0406">Ion transport</keyword>
<gene>
    <name evidence="20" type="ORF">K7432_000122</name>
</gene>
<comment type="subcellular location">
    <subcellularLocation>
        <location evidence="1">Mitochondrion inner membrane</location>
        <topology evidence="1">Multi-pass membrane protein</topology>
    </subcellularLocation>
</comment>
<evidence type="ECO:0000256" key="16">
    <source>
        <dbReference type="ARBA" id="ARBA00044981"/>
    </source>
</evidence>
<keyword evidence="9 18" id="KW-1133">Transmembrane helix</keyword>
<dbReference type="PANTHER" id="PTHR13462">
    <property type="entry name" value="CALCIUM UNIPORTER PROTEIN, MITOCHONDRIAL"/>
    <property type="match status" value="1"/>
</dbReference>
<keyword evidence="3" id="KW-0813">Transport</keyword>
<proteinExistence type="inferred from homology"/>
<comment type="caution">
    <text evidence="20">The sequence shown here is derived from an EMBL/GenBank/DDBJ whole genome shotgun (WGS) entry which is preliminary data.</text>
</comment>
<keyword evidence="21" id="KW-1185">Reference proteome</keyword>
<comment type="catalytic activity">
    <reaction evidence="14">
        <text>Ca(2+)(in) = Ca(2+)(out)</text>
        <dbReference type="Rhea" id="RHEA:29671"/>
        <dbReference type="ChEBI" id="CHEBI:29108"/>
    </reaction>
</comment>
<evidence type="ECO:0000259" key="19">
    <source>
        <dbReference type="Pfam" id="PF04678"/>
    </source>
</evidence>
<feature type="domain" description="Calcium uniporter protein C-terminal" evidence="19">
    <location>
        <begin position="177"/>
        <end position="317"/>
    </location>
</feature>
<evidence type="ECO:0000256" key="13">
    <source>
        <dbReference type="ARBA" id="ARBA00023303"/>
    </source>
</evidence>
<evidence type="ECO:0000256" key="18">
    <source>
        <dbReference type="SAM" id="Phobius"/>
    </source>
</evidence>
<evidence type="ECO:0000256" key="12">
    <source>
        <dbReference type="ARBA" id="ARBA00023136"/>
    </source>
</evidence>
<comment type="function">
    <text evidence="17">Highly selective calcium channel localized to the inner mitochondrial membrane, which mediates calcium uptake into the mitochondrial matrix. Mitochondrial calcium homeostasis plays key roles in cellular physiology and regulates ATP production, cytoplasmic calcium signals and activation of cell death pathways. Sufficient to operate as a pore-forming channel without the need of calcium-sensor or auxiliary subunit.</text>
</comment>
<comment type="subunit">
    <text evidence="15">Homotetramer, assembles in a dimer or dimers configuration with two interfaces.</text>
</comment>
<evidence type="ECO:0000256" key="17">
    <source>
        <dbReference type="ARBA" id="ARBA00045938"/>
    </source>
</evidence>
<evidence type="ECO:0000256" key="14">
    <source>
        <dbReference type="ARBA" id="ARBA00036634"/>
    </source>
</evidence>
<evidence type="ECO:0000256" key="3">
    <source>
        <dbReference type="ARBA" id="ARBA00022448"/>
    </source>
</evidence>
<feature type="transmembrane region" description="Helical" evidence="18">
    <location>
        <begin position="263"/>
        <end position="281"/>
    </location>
</feature>
<evidence type="ECO:0000256" key="15">
    <source>
        <dbReference type="ARBA" id="ARBA00044966"/>
    </source>
</evidence>
<dbReference type="InterPro" id="IPR039055">
    <property type="entry name" value="MCU_fam"/>
</dbReference>
<keyword evidence="5" id="KW-0107">Calcium channel</keyword>
<dbReference type="Pfam" id="PF04678">
    <property type="entry name" value="MCU"/>
    <property type="match status" value="1"/>
</dbReference>
<dbReference type="EMBL" id="JASJQH010000002">
    <property type="protein sequence ID" value="KAK9768893.1"/>
    <property type="molecule type" value="Genomic_DNA"/>
</dbReference>
<evidence type="ECO:0000256" key="2">
    <source>
        <dbReference type="ARBA" id="ARBA00005653"/>
    </source>
</evidence>
<dbReference type="Proteomes" id="UP001479436">
    <property type="component" value="Unassembled WGS sequence"/>
</dbReference>
<feature type="transmembrane region" description="Helical" evidence="18">
    <location>
        <begin position="232"/>
        <end position="251"/>
    </location>
</feature>
<keyword evidence="11" id="KW-0496">Mitochondrion</keyword>
<sequence length="336" mass="37514">MSSPNINLGKLSLKLASRFGASTLRTSSLLQNSTFKPLSTSILKPLNTRTFLPSTLIYTSRLYSSASLELPDDKLVEVKGEKIPLGRIDFAVSNGLPRLTIPLQTPGTGEVKEHSFILHPELTLSNLYHQIRDHGGDIKLVHVHDSLKNFSIGARWTAGASIDDLIQESTMSDAKSFYIITDDTKILIRMPSFKERTASLNSQLINLQSRLDALNRVKHKCDVQANRTSQMISIGGFAGLCTYCGVMSKLVWVDLGWGVMEPFTYFSGIGAATIGYLYFLVTKRDFTTDSVSNMAATQRQIKLYVENGLNIDLYQHLTQQANRVREEIDRIRTSYN</sequence>
<keyword evidence="13" id="KW-0407">Ion channel</keyword>
<dbReference type="PANTHER" id="PTHR13462:SF10">
    <property type="entry name" value="CALCIUM UNIPORTER PROTEIN, MITOCHONDRIAL"/>
    <property type="match status" value="1"/>
</dbReference>
<accession>A0ABR2X574</accession>
<keyword evidence="4" id="KW-0109">Calcium transport</keyword>
<keyword evidence="7" id="KW-0999">Mitochondrion inner membrane</keyword>
<evidence type="ECO:0000256" key="1">
    <source>
        <dbReference type="ARBA" id="ARBA00004448"/>
    </source>
</evidence>
<evidence type="ECO:0000256" key="8">
    <source>
        <dbReference type="ARBA" id="ARBA00022837"/>
    </source>
</evidence>
<evidence type="ECO:0000313" key="20">
    <source>
        <dbReference type="EMBL" id="KAK9768893.1"/>
    </source>
</evidence>
<dbReference type="InterPro" id="IPR006769">
    <property type="entry name" value="MCU_C"/>
</dbReference>
<evidence type="ECO:0000256" key="5">
    <source>
        <dbReference type="ARBA" id="ARBA00022673"/>
    </source>
</evidence>
<evidence type="ECO:0000256" key="6">
    <source>
        <dbReference type="ARBA" id="ARBA00022692"/>
    </source>
</evidence>
<evidence type="ECO:0000256" key="11">
    <source>
        <dbReference type="ARBA" id="ARBA00023128"/>
    </source>
</evidence>
<evidence type="ECO:0000256" key="4">
    <source>
        <dbReference type="ARBA" id="ARBA00022568"/>
    </source>
</evidence>
<keyword evidence="8" id="KW-0106">Calcium</keyword>
<protein>
    <recommendedName>
        <fullName evidence="16">Calcium uniporter protein, mitochondrial</fullName>
    </recommendedName>
</protein>
<keyword evidence="6 18" id="KW-0812">Transmembrane</keyword>
<name>A0ABR2X574_9FUNG</name>